<dbReference type="STRING" id="1810919.A0A3D8QVQ8"/>
<gene>
    <name evidence="3" type="ORF">DSM5745_09645</name>
</gene>
<dbReference type="GeneID" id="38120015"/>
<evidence type="ECO:0000313" key="3">
    <source>
        <dbReference type="EMBL" id="RDW65906.1"/>
    </source>
</evidence>
<organism evidence="3 4">
    <name type="scientific">Aspergillus mulundensis</name>
    <dbReference type="NCBI Taxonomy" id="1810919"/>
    <lineage>
        <taxon>Eukaryota</taxon>
        <taxon>Fungi</taxon>
        <taxon>Dikarya</taxon>
        <taxon>Ascomycota</taxon>
        <taxon>Pezizomycotina</taxon>
        <taxon>Eurotiomycetes</taxon>
        <taxon>Eurotiomycetidae</taxon>
        <taxon>Eurotiales</taxon>
        <taxon>Aspergillaceae</taxon>
        <taxon>Aspergillus</taxon>
        <taxon>Aspergillus subgen. Nidulantes</taxon>
    </lineage>
</organism>
<proteinExistence type="predicted"/>
<dbReference type="RefSeq" id="XP_026600009.1">
    <property type="nucleotide sequence ID" value="XM_026751661.1"/>
</dbReference>
<reference evidence="3 4" key="1">
    <citation type="journal article" date="2018" name="IMA Fungus">
        <title>IMA Genome-F 9: Draft genome sequence of Annulohypoxylon stygium, Aspergillus mulundensis, Berkeleyomyces basicola (syn. Thielaviopsis basicola), Ceratocystis smalleyi, two Cercospora beticola strains, Coleophoma cylindrospora, Fusarium fracticaudum, Phialophora cf. hyalina, and Morchella septimelata.</title>
        <authorList>
            <person name="Wingfield B.D."/>
            <person name="Bills G.F."/>
            <person name="Dong Y."/>
            <person name="Huang W."/>
            <person name="Nel W.J."/>
            <person name="Swalarsk-Parry B.S."/>
            <person name="Vaghefi N."/>
            <person name="Wilken P.M."/>
            <person name="An Z."/>
            <person name="de Beer Z.W."/>
            <person name="De Vos L."/>
            <person name="Chen L."/>
            <person name="Duong T.A."/>
            <person name="Gao Y."/>
            <person name="Hammerbacher A."/>
            <person name="Kikkert J.R."/>
            <person name="Li Y."/>
            <person name="Li H."/>
            <person name="Li K."/>
            <person name="Li Q."/>
            <person name="Liu X."/>
            <person name="Ma X."/>
            <person name="Naidoo K."/>
            <person name="Pethybridge S.J."/>
            <person name="Sun J."/>
            <person name="Steenkamp E.T."/>
            <person name="van der Nest M.A."/>
            <person name="van Wyk S."/>
            <person name="Wingfield M.J."/>
            <person name="Xiong C."/>
            <person name="Yue Q."/>
            <person name="Zhang X."/>
        </authorList>
    </citation>
    <scope>NUCLEOTIDE SEQUENCE [LARGE SCALE GENOMIC DNA]</scope>
    <source>
        <strain evidence="3 4">DSM 5745</strain>
    </source>
</reference>
<feature type="region of interest" description="Disordered" evidence="1">
    <location>
        <begin position="1"/>
        <end position="32"/>
    </location>
</feature>
<dbReference type="AlphaFoldDB" id="A0A3D8QVQ8"/>
<evidence type="ECO:0000256" key="1">
    <source>
        <dbReference type="SAM" id="MobiDB-lite"/>
    </source>
</evidence>
<evidence type="ECO:0000256" key="2">
    <source>
        <dbReference type="SAM" id="Phobius"/>
    </source>
</evidence>
<keyword evidence="4" id="KW-1185">Reference proteome</keyword>
<dbReference type="OrthoDB" id="2896006at2759"/>
<keyword evidence="2" id="KW-0812">Transmembrane</keyword>
<keyword evidence="2" id="KW-0472">Membrane</keyword>
<sequence>MEVAIQLHEQGNPGVQHHRLPPDHHRPPAHQPRALLPPRGLPLFLFHLYAKDVLLPSLLPTTNNSLSSILSAALLAPLQLLWIHTITTKPIAANANSLRQRLPSLTTCVRFAPRPLAVLEAVASWLVARYATNIPIILAEQTALAFTVRATAEALTSPDPAEAIAVKRGIALHAVSVVPAFLTCMATLPARLVLVRMAVAAGGEWTEDSTLAPLRAIVPIDPRLRGHHPCGLLDAWRALPRETWARACRIQAGAFLLSTGIFFVGLWVYRDFHEDASLSMMWFYP</sequence>
<comment type="caution">
    <text evidence="3">The sequence shown here is derived from an EMBL/GenBank/DDBJ whole genome shotgun (WGS) entry which is preliminary data.</text>
</comment>
<dbReference type="Proteomes" id="UP000256690">
    <property type="component" value="Unassembled WGS sequence"/>
</dbReference>
<keyword evidence="2" id="KW-1133">Transmembrane helix</keyword>
<accession>A0A3D8QVQ8</accession>
<dbReference type="EMBL" id="PVWQ01000013">
    <property type="protein sequence ID" value="RDW65906.1"/>
    <property type="molecule type" value="Genomic_DNA"/>
</dbReference>
<name>A0A3D8QVQ8_9EURO</name>
<feature type="transmembrane region" description="Helical" evidence="2">
    <location>
        <begin position="250"/>
        <end position="269"/>
    </location>
</feature>
<protein>
    <submittedName>
        <fullName evidence="3">Uncharacterized protein</fullName>
    </submittedName>
</protein>
<evidence type="ECO:0000313" key="4">
    <source>
        <dbReference type="Proteomes" id="UP000256690"/>
    </source>
</evidence>